<accession>A0ABP3A6G5</accession>
<dbReference type="PANTHER" id="PTHR43098:SF3">
    <property type="entry name" value="L-ORNITHINE N(5)-MONOOXYGENASE-RELATED"/>
    <property type="match status" value="1"/>
</dbReference>
<gene>
    <name evidence="9" type="ORF">I551_8422</name>
</gene>
<keyword evidence="5" id="KW-0521">NADP</keyword>
<evidence type="ECO:0000313" key="9">
    <source>
        <dbReference type="EMBL" id="EUA85112.1"/>
    </source>
</evidence>
<name>A0ABP3A6G5_MYCUL</name>
<dbReference type="SUPFAM" id="SSF51905">
    <property type="entry name" value="FAD/NAD(P)-binding domain"/>
    <property type="match status" value="1"/>
</dbReference>
<dbReference type="InterPro" id="IPR036188">
    <property type="entry name" value="FAD/NAD-bd_sf"/>
</dbReference>
<evidence type="ECO:0000313" key="10">
    <source>
        <dbReference type="Proteomes" id="UP000020681"/>
    </source>
</evidence>
<keyword evidence="4" id="KW-0274">FAD</keyword>
<keyword evidence="6" id="KW-0560">Oxidoreductase</keyword>
<dbReference type="Gene3D" id="3.50.50.60">
    <property type="entry name" value="FAD/NAD(P)-binding domain"/>
    <property type="match status" value="1"/>
</dbReference>
<evidence type="ECO:0000256" key="2">
    <source>
        <dbReference type="ARBA" id="ARBA00010139"/>
    </source>
</evidence>
<protein>
    <submittedName>
        <fullName evidence="9">Pyridine nucleotide-disulfide oxidoreductase family protein</fullName>
    </submittedName>
</protein>
<proteinExistence type="inferred from homology"/>
<organism evidence="9 10">
    <name type="scientific">Mycobacterium ulcerans str. Harvey</name>
    <dbReference type="NCBI Taxonomy" id="1299332"/>
    <lineage>
        <taxon>Bacteria</taxon>
        <taxon>Bacillati</taxon>
        <taxon>Actinomycetota</taxon>
        <taxon>Actinomycetes</taxon>
        <taxon>Mycobacteriales</taxon>
        <taxon>Mycobacteriaceae</taxon>
        <taxon>Mycobacterium</taxon>
        <taxon>Mycobacterium ulcerans group</taxon>
    </lineage>
</organism>
<evidence type="ECO:0000256" key="1">
    <source>
        <dbReference type="ARBA" id="ARBA00001974"/>
    </source>
</evidence>
<sequence length="87" mass="9524">MQGRRVAVIGSGSTGVQLVSALAGVAAKVTMFQRTRQWILLWPNRQYSKVSRACYRGRRARIVGLQDMGPGFEQFTAALTRRAGIAA</sequence>
<feature type="domain" description="Pyridine nucleotide-disulphide oxidoreductase N-terminal" evidence="8">
    <location>
        <begin position="5"/>
        <end position="37"/>
    </location>
</feature>
<comment type="caution">
    <text evidence="9">The sequence shown here is derived from an EMBL/GenBank/DDBJ whole genome shotgun (WGS) entry which is preliminary data.</text>
</comment>
<dbReference type="Pfam" id="PF00070">
    <property type="entry name" value="Pyr_redox"/>
    <property type="match status" value="1"/>
</dbReference>
<evidence type="ECO:0000256" key="7">
    <source>
        <dbReference type="ARBA" id="ARBA00023033"/>
    </source>
</evidence>
<dbReference type="EMBL" id="JAOL01000208">
    <property type="protein sequence ID" value="EUA85112.1"/>
    <property type="molecule type" value="Genomic_DNA"/>
</dbReference>
<reference evidence="9 10" key="1">
    <citation type="submission" date="2014-01" db="EMBL/GenBank/DDBJ databases">
        <authorList>
            <person name="Dobos K."/>
            <person name="Lenaerts A."/>
            <person name="Ordway D."/>
            <person name="DeGroote M.A."/>
            <person name="Parker T."/>
            <person name="Sizemore C."/>
            <person name="Tallon L.J."/>
            <person name="Sadzewicz L.K."/>
            <person name="Sengamalay N."/>
            <person name="Fraser C.M."/>
            <person name="Hine E."/>
            <person name="Shefchek K.A."/>
            <person name="Das S.P."/>
            <person name="Tettelin H."/>
        </authorList>
    </citation>
    <scope>NUCLEOTIDE SEQUENCE [LARGE SCALE GENOMIC DNA]</scope>
    <source>
        <strain evidence="9 10">Harvey</strain>
    </source>
</reference>
<keyword evidence="7" id="KW-0503">Monooxygenase</keyword>
<evidence type="ECO:0000256" key="4">
    <source>
        <dbReference type="ARBA" id="ARBA00022827"/>
    </source>
</evidence>
<keyword evidence="10" id="KW-1185">Reference proteome</keyword>
<evidence type="ECO:0000259" key="8">
    <source>
        <dbReference type="Pfam" id="PF00070"/>
    </source>
</evidence>
<evidence type="ECO:0000256" key="3">
    <source>
        <dbReference type="ARBA" id="ARBA00022630"/>
    </source>
</evidence>
<dbReference type="InterPro" id="IPR039648">
    <property type="entry name" value="DHPH_N"/>
</dbReference>
<dbReference type="Proteomes" id="UP000020681">
    <property type="component" value="Unassembled WGS sequence"/>
</dbReference>
<comment type="similarity">
    <text evidence="2">Belongs to the FAD-binding monooxygenase family.</text>
</comment>
<comment type="cofactor">
    <cofactor evidence="1">
        <name>FAD</name>
        <dbReference type="ChEBI" id="CHEBI:57692"/>
    </cofactor>
</comment>
<keyword evidence="3" id="KW-0285">Flavoprotein</keyword>
<dbReference type="PANTHER" id="PTHR43098">
    <property type="entry name" value="L-ORNITHINE N(5)-MONOOXYGENASE-RELATED"/>
    <property type="match status" value="1"/>
</dbReference>
<evidence type="ECO:0000256" key="6">
    <source>
        <dbReference type="ARBA" id="ARBA00023002"/>
    </source>
</evidence>
<evidence type="ECO:0000256" key="5">
    <source>
        <dbReference type="ARBA" id="ARBA00022857"/>
    </source>
</evidence>
<dbReference type="InterPro" id="IPR050775">
    <property type="entry name" value="FAD-binding_Monooxygenases"/>
</dbReference>